<dbReference type="CDD" id="cd12087">
    <property type="entry name" value="TM_EGFR-like"/>
    <property type="match status" value="1"/>
</dbReference>
<protein>
    <submittedName>
        <fullName evidence="3">Uncharacterized protein</fullName>
    </submittedName>
</protein>
<dbReference type="EMBL" id="JAAAUQ010000097">
    <property type="protein sequence ID" value="KAF9154788.1"/>
    <property type="molecule type" value="Genomic_DNA"/>
</dbReference>
<evidence type="ECO:0000256" key="1">
    <source>
        <dbReference type="SAM" id="MobiDB-lite"/>
    </source>
</evidence>
<evidence type="ECO:0000313" key="4">
    <source>
        <dbReference type="Proteomes" id="UP000748756"/>
    </source>
</evidence>
<evidence type="ECO:0000256" key="2">
    <source>
        <dbReference type="SAM" id="Phobius"/>
    </source>
</evidence>
<dbReference type="SUPFAM" id="SSF50965">
    <property type="entry name" value="Galactose oxidase, central domain"/>
    <property type="match status" value="1"/>
</dbReference>
<feature type="compositionally biased region" description="Low complexity" evidence="1">
    <location>
        <begin position="220"/>
        <end position="251"/>
    </location>
</feature>
<feature type="region of interest" description="Disordered" evidence="1">
    <location>
        <begin position="217"/>
        <end position="258"/>
    </location>
</feature>
<dbReference type="Gene3D" id="2.120.10.80">
    <property type="entry name" value="Kelch-type beta propeller"/>
    <property type="match status" value="1"/>
</dbReference>
<dbReference type="AlphaFoldDB" id="A0A9P5VED5"/>
<comment type="caution">
    <text evidence="3">The sequence shown here is derived from an EMBL/GenBank/DDBJ whole genome shotgun (WGS) entry which is preliminary data.</text>
</comment>
<dbReference type="InterPro" id="IPR015915">
    <property type="entry name" value="Kelch-typ_b-propeller"/>
</dbReference>
<organism evidence="3 4">
    <name type="scientific">Linnemannia schmuckeri</name>
    <dbReference type="NCBI Taxonomy" id="64567"/>
    <lineage>
        <taxon>Eukaryota</taxon>
        <taxon>Fungi</taxon>
        <taxon>Fungi incertae sedis</taxon>
        <taxon>Mucoromycota</taxon>
        <taxon>Mortierellomycotina</taxon>
        <taxon>Mortierellomycetes</taxon>
        <taxon>Mortierellales</taxon>
        <taxon>Mortierellaceae</taxon>
        <taxon>Linnemannia</taxon>
    </lineage>
</organism>
<gene>
    <name evidence="3" type="ORF">BG015_011970</name>
</gene>
<dbReference type="Proteomes" id="UP000748756">
    <property type="component" value="Unassembled WGS sequence"/>
</dbReference>
<keyword evidence="2" id="KW-1133">Transmembrane helix</keyword>
<dbReference type="InterPro" id="IPR011043">
    <property type="entry name" value="Gal_Oxase/kelch_b-propeller"/>
</dbReference>
<keyword evidence="4" id="KW-1185">Reference proteome</keyword>
<evidence type="ECO:0000313" key="3">
    <source>
        <dbReference type="EMBL" id="KAF9154788.1"/>
    </source>
</evidence>
<proteinExistence type="predicted"/>
<dbReference type="OrthoDB" id="2444774at2759"/>
<feature type="transmembrane region" description="Helical" evidence="2">
    <location>
        <begin position="268"/>
        <end position="291"/>
    </location>
</feature>
<accession>A0A9P5VED5</accession>
<reference evidence="3" key="1">
    <citation type="journal article" date="2020" name="Fungal Divers.">
        <title>Resolving the Mortierellaceae phylogeny through synthesis of multi-gene phylogenetics and phylogenomics.</title>
        <authorList>
            <person name="Vandepol N."/>
            <person name="Liber J."/>
            <person name="Desiro A."/>
            <person name="Na H."/>
            <person name="Kennedy M."/>
            <person name="Barry K."/>
            <person name="Grigoriev I.V."/>
            <person name="Miller A.N."/>
            <person name="O'Donnell K."/>
            <person name="Stajich J.E."/>
            <person name="Bonito G."/>
        </authorList>
    </citation>
    <scope>NUCLEOTIDE SEQUENCE</scope>
    <source>
        <strain evidence="3">NRRL 6426</strain>
    </source>
</reference>
<keyword evidence="2" id="KW-0812">Transmembrane</keyword>
<keyword evidence="2" id="KW-0472">Membrane</keyword>
<name>A0A9P5VED5_9FUNG</name>
<sequence length="397" mass="42248">MDNPEPGSCNSIYPATFTADQKRMLVFQLPASNAVYEFRVEMGTWVQSSLAFADMKWQGVGAVTEYHTLDTPGSVCTYGTVRFETRWYYENVRRASKKSILYWGGYQTSGVKPTENVVTEVAVDTMTSSNMKTTGIPPSLRGDHCMAISEDGFRMVVFGGRVKNVPSNEDFVRNIATGAWAQGPSADTRMCPACTITEVFSSFEEAPPLQMWSLVPPKIPTAATPGSSPSLTTPPSSPSSPASRPDSPSGSLYGTNTSFNNKESSANLGAIVGGVVGALTVISAAVGFLVYRRKQQQQPTQKGVPLLSIATTHSDNNSIYSNNINDHDDDEQQDHAKVYAAGFGPAQSIAPQDKQTLAAAGAVRLTHSAPVATLGGSGYDSSAVVAGTPKQVPQAIV</sequence>